<dbReference type="EMBL" id="BK016118">
    <property type="protein sequence ID" value="DAF96573.1"/>
    <property type="molecule type" value="Genomic_DNA"/>
</dbReference>
<keyword evidence="1" id="KW-0472">Membrane</keyword>
<keyword evidence="1" id="KW-1133">Transmembrane helix</keyword>
<organism evidence="2">
    <name type="scientific">Microviridae sp. ct6ut1</name>
    <dbReference type="NCBI Taxonomy" id="2824986"/>
    <lineage>
        <taxon>Viruses</taxon>
        <taxon>Monodnaviria</taxon>
        <taxon>Sangervirae</taxon>
        <taxon>Phixviricota</taxon>
        <taxon>Malgrandaviricetes</taxon>
        <taxon>Petitvirales</taxon>
        <taxon>Microviridae</taxon>
    </lineage>
</organism>
<keyword evidence="1" id="KW-0812">Transmembrane</keyword>
<protein>
    <submittedName>
        <fullName evidence="2">Uncharacterized protein</fullName>
    </submittedName>
</protein>
<sequence length="87" mass="9533">MLTNLVVLKTFPYLCTMKKEIIKIIIKVALYALGLIAAYFGVSTMTSCSTSHNVVASGRTTIVSVDTTIVKHSGFVRSKDFKPYGEN</sequence>
<proteinExistence type="predicted"/>
<accession>A0A8S5UQ22</accession>
<reference evidence="2" key="1">
    <citation type="journal article" date="2021" name="Proc. Natl. Acad. Sci. U.S.A.">
        <title>A Catalog of Tens of Thousands of Viruses from Human Metagenomes Reveals Hidden Associations with Chronic Diseases.</title>
        <authorList>
            <person name="Tisza M.J."/>
            <person name="Buck C.B."/>
        </authorList>
    </citation>
    <scope>NUCLEOTIDE SEQUENCE</scope>
    <source>
        <strain evidence="2">Ct6ut1</strain>
    </source>
</reference>
<name>A0A8S5UQ22_9VIRU</name>
<feature type="transmembrane region" description="Helical" evidence="1">
    <location>
        <begin position="21"/>
        <end position="42"/>
    </location>
</feature>
<evidence type="ECO:0000256" key="1">
    <source>
        <dbReference type="SAM" id="Phobius"/>
    </source>
</evidence>
<evidence type="ECO:0000313" key="2">
    <source>
        <dbReference type="EMBL" id="DAF96573.1"/>
    </source>
</evidence>